<protein>
    <recommendedName>
        <fullName evidence="6">Ycf20-like protein</fullName>
    </recommendedName>
</protein>
<organism evidence="4 5">
    <name type="scientific">Nepenthes gracilis</name>
    <name type="common">Slender pitcher plant</name>
    <dbReference type="NCBI Taxonomy" id="150966"/>
    <lineage>
        <taxon>Eukaryota</taxon>
        <taxon>Viridiplantae</taxon>
        <taxon>Streptophyta</taxon>
        <taxon>Embryophyta</taxon>
        <taxon>Tracheophyta</taxon>
        <taxon>Spermatophyta</taxon>
        <taxon>Magnoliopsida</taxon>
        <taxon>eudicotyledons</taxon>
        <taxon>Gunneridae</taxon>
        <taxon>Pentapetalae</taxon>
        <taxon>Caryophyllales</taxon>
        <taxon>Nepenthaceae</taxon>
        <taxon>Nepenthes</taxon>
    </lineage>
</organism>
<evidence type="ECO:0008006" key="6">
    <source>
        <dbReference type="Google" id="ProtNLM"/>
    </source>
</evidence>
<comment type="similarity">
    <text evidence="1">Belongs to the ycf20 family.</text>
</comment>
<reference evidence="4" key="1">
    <citation type="submission" date="2023-05" db="EMBL/GenBank/DDBJ databases">
        <title>Nepenthes gracilis genome sequencing.</title>
        <authorList>
            <person name="Fukushima K."/>
        </authorList>
    </citation>
    <scope>NUCLEOTIDE SEQUENCE</scope>
    <source>
        <strain evidence="4">SING2019-196</strain>
    </source>
</reference>
<dbReference type="EMBL" id="BSYO01000010">
    <property type="protein sequence ID" value="GMH10351.1"/>
    <property type="molecule type" value="Genomic_DNA"/>
</dbReference>
<proteinExistence type="inferred from homology"/>
<dbReference type="Pfam" id="PF04483">
    <property type="entry name" value="DUF565"/>
    <property type="match status" value="1"/>
</dbReference>
<keyword evidence="3" id="KW-0812">Transmembrane</keyword>
<feature type="region of interest" description="Disordered" evidence="2">
    <location>
        <begin position="18"/>
        <end position="37"/>
    </location>
</feature>
<gene>
    <name evidence="4" type="ORF">Nepgr_012192</name>
</gene>
<accession>A0AAD3XN27</accession>
<evidence type="ECO:0000256" key="2">
    <source>
        <dbReference type="SAM" id="MobiDB-lite"/>
    </source>
</evidence>
<sequence>MAVAFRVCDIVFKQGADSESNTDAGAGKRERQREREKEMGLGSVSFRALISVPFSDRVDFQSRCFLHQLHGSSHVSSLSNGTGLNSEGCGRLISLGLVQLPCATFHLIQFATLPYTALADVILVACRMGATIIQSMPLILDKESYGKSYVFLSTAFTLPSPQRIFCVSATFSNLCMKSLCFSSKNKVQERRHGWKVAFALDTGRIPDNGDQESIDGDGPGLGQTRLSRIVSAGGRQLLGKLNSARKNFPMKIFLLLLGFYTANALATILGQTGDWDVLVAGVIVTAIEGVGMLMYRRPPPLPKQRLQSLVVMINYWKAGVCLGLFVDAFKLGS</sequence>
<evidence type="ECO:0000256" key="3">
    <source>
        <dbReference type="SAM" id="Phobius"/>
    </source>
</evidence>
<dbReference type="AlphaFoldDB" id="A0AAD3XN27"/>
<feature type="transmembrane region" description="Helical" evidence="3">
    <location>
        <begin position="277"/>
        <end position="295"/>
    </location>
</feature>
<evidence type="ECO:0000313" key="5">
    <source>
        <dbReference type="Proteomes" id="UP001279734"/>
    </source>
</evidence>
<feature type="compositionally biased region" description="Basic and acidic residues" evidence="2">
    <location>
        <begin position="26"/>
        <end position="37"/>
    </location>
</feature>
<name>A0AAD3XN27_NEPGR</name>
<dbReference type="InterPro" id="IPR007572">
    <property type="entry name" value="Uncharacterised_Ycf20"/>
</dbReference>
<comment type="caution">
    <text evidence="4">The sequence shown here is derived from an EMBL/GenBank/DDBJ whole genome shotgun (WGS) entry which is preliminary data.</text>
</comment>
<dbReference type="PANTHER" id="PTHR33787:SF4">
    <property type="entry name" value="YCF20-LIKE PROTEIN"/>
    <property type="match status" value="1"/>
</dbReference>
<evidence type="ECO:0000256" key="1">
    <source>
        <dbReference type="ARBA" id="ARBA00009846"/>
    </source>
</evidence>
<dbReference type="Proteomes" id="UP001279734">
    <property type="component" value="Unassembled WGS sequence"/>
</dbReference>
<keyword evidence="5" id="KW-1185">Reference proteome</keyword>
<feature type="transmembrane region" description="Helical" evidence="3">
    <location>
        <begin position="252"/>
        <end position="271"/>
    </location>
</feature>
<dbReference type="PANTHER" id="PTHR33787">
    <property type="match status" value="1"/>
</dbReference>
<keyword evidence="3" id="KW-0472">Membrane</keyword>
<evidence type="ECO:0000313" key="4">
    <source>
        <dbReference type="EMBL" id="GMH10351.1"/>
    </source>
</evidence>
<keyword evidence="3" id="KW-1133">Transmembrane helix</keyword>